<proteinExistence type="predicted"/>
<evidence type="ECO:0000313" key="3">
    <source>
        <dbReference type="Proteomes" id="UP000010556"/>
    </source>
</evidence>
<keyword evidence="3" id="KW-1185">Reference proteome</keyword>
<dbReference type="EMBL" id="KB107564">
    <property type="protein sequence ID" value="ELK29917.1"/>
    <property type="molecule type" value="Genomic_DNA"/>
</dbReference>
<accession>L5LV34</accession>
<dbReference type="Proteomes" id="UP000010556">
    <property type="component" value="Unassembled WGS sequence"/>
</dbReference>
<evidence type="ECO:0000313" key="2">
    <source>
        <dbReference type="EMBL" id="ELK29917.1"/>
    </source>
</evidence>
<sequence>MQNTVASQLPFESEEIDKLQRYFADFQIKLFIVLDKTKPKQAYQIFSQQKRLEILSSKEQPNKRQNTKLRVDQLKYDVQHLQTTLRIFQYRRYAREQQKRQREELLSRTFTPNVGCGAPCEAVTAPVKPRRPLGGRDGPSEAETVPVRLRQPL</sequence>
<reference evidence="3" key="1">
    <citation type="journal article" date="2013" name="Science">
        <title>Comparative analysis of bat genomes provides insight into the evolution of flight and immunity.</title>
        <authorList>
            <person name="Zhang G."/>
            <person name="Cowled C."/>
            <person name="Shi Z."/>
            <person name="Huang Z."/>
            <person name="Bishop-Lilly K.A."/>
            <person name="Fang X."/>
            <person name="Wynne J.W."/>
            <person name="Xiong Z."/>
            <person name="Baker M.L."/>
            <person name="Zhao W."/>
            <person name="Tachedjian M."/>
            <person name="Zhu Y."/>
            <person name="Zhou P."/>
            <person name="Jiang X."/>
            <person name="Ng J."/>
            <person name="Yang L."/>
            <person name="Wu L."/>
            <person name="Xiao J."/>
            <person name="Feng Y."/>
            <person name="Chen Y."/>
            <person name="Sun X."/>
            <person name="Zhang Y."/>
            <person name="Marsh G.A."/>
            <person name="Crameri G."/>
            <person name="Broder C.C."/>
            <person name="Frey K.G."/>
            <person name="Wang L.F."/>
            <person name="Wang J."/>
        </authorList>
    </citation>
    <scope>NUCLEOTIDE SEQUENCE [LARGE SCALE GENOMIC DNA]</scope>
</reference>
<gene>
    <name evidence="2" type="ORF">MDA_GLEAN10003406</name>
</gene>
<protein>
    <submittedName>
        <fullName evidence="2">Golgi SNAP receptor complex member 2</fullName>
    </submittedName>
</protein>
<dbReference type="AlphaFoldDB" id="L5LV34"/>
<evidence type="ECO:0000256" key="1">
    <source>
        <dbReference type="SAM" id="MobiDB-lite"/>
    </source>
</evidence>
<organism evidence="2 3">
    <name type="scientific">Myotis davidii</name>
    <name type="common">David's myotis</name>
    <dbReference type="NCBI Taxonomy" id="225400"/>
    <lineage>
        <taxon>Eukaryota</taxon>
        <taxon>Metazoa</taxon>
        <taxon>Chordata</taxon>
        <taxon>Craniata</taxon>
        <taxon>Vertebrata</taxon>
        <taxon>Euteleostomi</taxon>
        <taxon>Mammalia</taxon>
        <taxon>Eutheria</taxon>
        <taxon>Laurasiatheria</taxon>
        <taxon>Chiroptera</taxon>
        <taxon>Yangochiroptera</taxon>
        <taxon>Vespertilionidae</taxon>
        <taxon>Myotis</taxon>
    </lineage>
</organism>
<name>L5LV34_MYODS</name>
<feature type="region of interest" description="Disordered" evidence="1">
    <location>
        <begin position="125"/>
        <end position="153"/>
    </location>
</feature>
<keyword evidence="2" id="KW-0675">Receptor</keyword>